<dbReference type="Proteomes" id="UP000215127">
    <property type="component" value="Chromosome 6"/>
</dbReference>
<feature type="transmembrane region" description="Helical" evidence="7">
    <location>
        <begin position="129"/>
        <end position="157"/>
    </location>
</feature>
<keyword evidence="10" id="KW-1185">Reference proteome</keyword>
<dbReference type="SUPFAM" id="SSF103473">
    <property type="entry name" value="MFS general substrate transporter"/>
    <property type="match status" value="1"/>
</dbReference>
<dbReference type="PANTHER" id="PTHR23502">
    <property type="entry name" value="MAJOR FACILITATOR SUPERFAMILY"/>
    <property type="match status" value="1"/>
</dbReference>
<sequence>MSRQPSETSPLLANNNNRQPGFDDANAKNIVDFDPNGDEANPMDWSNAYKYGIVALLAFTAFTVTFTCIAVVPVASHIVKDLDGHPDKSSSVLLVTIWELGEAAGPLFLAPLSEIFGRYPVMNGANMLFIAATLLASFAPTSAVLIAARFLTGLAVASNVLNPSIVGDMFVSEERGTAMSFIMLAPLMGGAIGPAISGAVAETLGWREMLWICAGLAMACEICFLTLFRETFKVPILARRAARLRKETGNEFLQTRFEFEGSQKTGKVWESIMRPIVVFCGSGVLQAMSIFGSVSYTYFYVISVTLPDILEDQYHLSAAATGAAFVSFSAGSVVSVVLCNRGLDRIYIHMRSKNNGVGLPEHRLPLAIAGGFLLPVAILYYGWAADVHLPLAAMLVAVGILGASLMLSVLPLMAYVVDAFGLYSASAMTAVIVTRCLMGTFLPLAAQPLIDKLGMGPAFTCLAGLSLALAPVPVAVMSECIAQYGSFARELGLERRRAEAIRDEQEQYTKQDL</sequence>
<dbReference type="InterPro" id="IPR011701">
    <property type="entry name" value="MFS"/>
</dbReference>
<evidence type="ECO:0000256" key="3">
    <source>
        <dbReference type="ARBA" id="ARBA00022989"/>
    </source>
</evidence>
<dbReference type="PROSITE" id="PS50850">
    <property type="entry name" value="MFS"/>
    <property type="match status" value="1"/>
</dbReference>
<evidence type="ECO:0000256" key="2">
    <source>
        <dbReference type="ARBA" id="ARBA00022692"/>
    </source>
</evidence>
<organism evidence="9 10">
    <name type="scientific">Zymoseptoria tritici (strain ST99CH_3D7)</name>
    <dbReference type="NCBI Taxonomy" id="1276538"/>
    <lineage>
        <taxon>Eukaryota</taxon>
        <taxon>Fungi</taxon>
        <taxon>Dikarya</taxon>
        <taxon>Ascomycota</taxon>
        <taxon>Pezizomycotina</taxon>
        <taxon>Dothideomycetes</taxon>
        <taxon>Dothideomycetidae</taxon>
        <taxon>Mycosphaerellales</taxon>
        <taxon>Mycosphaerellaceae</taxon>
        <taxon>Zymoseptoria</taxon>
    </lineage>
</organism>
<dbReference type="AlphaFoldDB" id="A0A1X7RW99"/>
<dbReference type="GO" id="GO:0022857">
    <property type="term" value="F:transmembrane transporter activity"/>
    <property type="evidence" value="ECO:0007669"/>
    <property type="project" value="InterPro"/>
</dbReference>
<evidence type="ECO:0000256" key="5">
    <source>
        <dbReference type="ARBA" id="ARBA00038347"/>
    </source>
</evidence>
<comment type="similarity">
    <text evidence="5">Belongs to the major facilitator superfamily. CAR1 family.</text>
</comment>
<dbReference type="FunFam" id="1.20.1250.20:FF:000509">
    <property type="entry name" value="MFS general substrate transporter"/>
    <property type="match status" value="1"/>
</dbReference>
<feature type="compositionally biased region" description="Polar residues" evidence="6">
    <location>
        <begin position="1"/>
        <end position="19"/>
    </location>
</feature>
<evidence type="ECO:0000313" key="9">
    <source>
        <dbReference type="EMBL" id="SMQ51724.1"/>
    </source>
</evidence>
<feature type="transmembrane region" description="Helical" evidence="7">
    <location>
        <begin position="178"/>
        <end position="197"/>
    </location>
</feature>
<accession>A0A1X7RW99</accession>
<evidence type="ECO:0000313" key="10">
    <source>
        <dbReference type="Proteomes" id="UP000215127"/>
    </source>
</evidence>
<feature type="transmembrane region" description="Helical" evidence="7">
    <location>
        <begin position="457"/>
        <end position="476"/>
    </location>
</feature>
<evidence type="ECO:0000256" key="4">
    <source>
        <dbReference type="ARBA" id="ARBA00023136"/>
    </source>
</evidence>
<dbReference type="STRING" id="1276538.A0A1X7RW99"/>
<feature type="domain" description="Major facilitator superfamily (MFS) profile" evidence="8">
    <location>
        <begin position="53"/>
        <end position="481"/>
    </location>
</feature>
<dbReference type="InterPro" id="IPR020846">
    <property type="entry name" value="MFS_dom"/>
</dbReference>
<feature type="transmembrane region" description="Helical" evidence="7">
    <location>
        <begin position="364"/>
        <end position="383"/>
    </location>
</feature>
<evidence type="ECO:0000256" key="1">
    <source>
        <dbReference type="ARBA" id="ARBA00004141"/>
    </source>
</evidence>
<feature type="transmembrane region" description="Helical" evidence="7">
    <location>
        <begin position="51"/>
        <end position="79"/>
    </location>
</feature>
<keyword evidence="3 7" id="KW-1133">Transmembrane helix</keyword>
<evidence type="ECO:0000259" key="8">
    <source>
        <dbReference type="PROSITE" id="PS50850"/>
    </source>
</evidence>
<comment type="subcellular location">
    <subcellularLocation>
        <location evidence="1">Membrane</location>
        <topology evidence="1">Multi-pass membrane protein</topology>
    </subcellularLocation>
</comment>
<proteinExistence type="inferred from homology"/>
<feature type="transmembrane region" description="Helical" evidence="7">
    <location>
        <begin position="91"/>
        <end position="109"/>
    </location>
</feature>
<dbReference type="EMBL" id="LT853697">
    <property type="protein sequence ID" value="SMQ51724.1"/>
    <property type="molecule type" value="Genomic_DNA"/>
</dbReference>
<gene>
    <name evidence="9" type="ORF">ZT3D7_G6877</name>
</gene>
<reference evidence="9 10" key="1">
    <citation type="submission" date="2016-06" db="EMBL/GenBank/DDBJ databases">
        <authorList>
            <person name="Kjaerup R.B."/>
            <person name="Dalgaard T.S."/>
            <person name="Juul-Madsen H.R."/>
        </authorList>
    </citation>
    <scope>NUCLEOTIDE SEQUENCE [LARGE SCALE GENOMIC DNA]</scope>
</reference>
<dbReference type="Pfam" id="PF07690">
    <property type="entry name" value="MFS_1"/>
    <property type="match status" value="1"/>
</dbReference>
<dbReference type="InterPro" id="IPR036259">
    <property type="entry name" value="MFS_trans_sf"/>
</dbReference>
<evidence type="ECO:0000256" key="6">
    <source>
        <dbReference type="SAM" id="MobiDB-lite"/>
    </source>
</evidence>
<feature type="transmembrane region" description="Helical" evidence="7">
    <location>
        <begin position="389"/>
        <end position="410"/>
    </location>
</feature>
<keyword evidence="4 7" id="KW-0472">Membrane</keyword>
<dbReference type="PANTHER" id="PTHR23502:SF163">
    <property type="entry name" value="MAJOR FACILITATOR SUPERFAMILY (MFS) PROFILE DOMAIN-CONTAINING PROTEIN"/>
    <property type="match status" value="1"/>
</dbReference>
<dbReference type="GO" id="GO:0016020">
    <property type="term" value="C:membrane"/>
    <property type="evidence" value="ECO:0007669"/>
    <property type="project" value="UniProtKB-SubCell"/>
</dbReference>
<evidence type="ECO:0000256" key="7">
    <source>
        <dbReference type="SAM" id="Phobius"/>
    </source>
</evidence>
<feature type="transmembrane region" description="Helical" evidence="7">
    <location>
        <begin position="276"/>
        <end position="299"/>
    </location>
</feature>
<feature type="transmembrane region" description="Helical" evidence="7">
    <location>
        <begin position="319"/>
        <end position="343"/>
    </location>
</feature>
<keyword evidence="2 7" id="KW-0812">Transmembrane</keyword>
<feature type="transmembrane region" description="Helical" evidence="7">
    <location>
        <begin position="422"/>
        <end position="445"/>
    </location>
</feature>
<name>A0A1X7RW99_ZYMT9</name>
<feature type="region of interest" description="Disordered" evidence="6">
    <location>
        <begin position="1"/>
        <end position="28"/>
    </location>
</feature>
<protein>
    <recommendedName>
        <fullName evidence="8">Major facilitator superfamily (MFS) profile domain-containing protein</fullName>
    </recommendedName>
</protein>
<dbReference type="Gene3D" id="1.20.1250.20">
    <property type="entry name" value="MFS general substrate transporter like domains"/>
    <property type="match status" value="1"/>
</dbReference>